<dbReference type="EMBL" id="JACOPQ010000005">
    <property type="protein sequence ID" value="MBC5737028.1"/>
    <property type="molecule type" value="Genomic_DNA"/>
</dbReference>
<reference evidence="1" key="1">
    <citation type="submission" date="2020-08" db="EMBL/GenBank/DDBJ databases">
        <title>Genome public.</title>
        <authorList>
            <person name="Liu C."/>
            <person name="Sun Q."/>
        </authorList>
    </citation>
    <scope>NUCLEOTIDE SEQUENCE</scope>
    <source>
        <strain evidence="1">NSJ-52</strain>
    </source>
</reference>
<dbReference type="Proteomes" id="UP000607645">
    <property type="component" value="Unassembled WGS sequence"/>
</dbReference>
<sequence length="130" mass="14671">MSYAIVLLGFQDSTALNAVFSERPEISTITDCGCDIERAAGLVNQCLSTLFAVSTELPRREIERFSSQLLPAWRRGVLIGTRDDDLAAWGINTLQYAAYLAPAPDRAHLNAMFRHLDYWRDHWLEVADRA</sequence>
<protein>
    <submittedName>
        <fullName evidence="1">Uncharacterized protein</fullName>
    </submittedName>
</protein>
<evidence type="ECO:0000313" key="1">
    <source>
        <dbReference type="EMBL" id="MBC5737028.1"/>
    </source>
</evidence>
<dbReference type="AlphaFoldDB" id="A0A8J6MGL7"/>
<proteinExistence type="predicted"/>
<organism evidence="1 2">
    <name type="scientific">Lawsonibacter faecis</name>
    <dbReference type="NCBI Taxonomy" id="2763052"/>
    <lineage>
        <taxon>Bacteria</taxon>
        <taxon>Bacillati</taxon>
        <taxon>Bacillota</taxon>
        <taxon>Clostridia</taxon>
        <taxon>Eubacteriales</taxon>
        <taxon>Oscillospiraceae</taxon>
        <taxon>Lawsonibacter</taxon>
    </lineage>
</organism>
<accession>A0A8J6MGL7</accession>
<dbReference type="RefSeq" id="WP_186919004.1">
    <property type="nucleotide sequence ID" value="NZ_JACOPQ010000005.1"/>
</dbReference>
<name>A0A8J6MGL7_9FIRM</name>
<evidence type="ECO:0000313" key="2">
    <source>
        <dbReference type="Proteomes" id="UP000607645"/>
    </source>
</evidence>
<comment type="caution">
    <text evidence="1">The sequence shown here is derived from an EMBL/GenBank/DDBJ whole genome shotgun (WGS) entry which is preliminary data.</text>
</comment>
<gene>
    <name evidence="1" type="ORF">H8S62_08365</name>
</gene>
<keyword evidence="2" id="KW-1185">Reference proteome</keyword>